<feature type="compositionally biased region" description="Low complexity" evidence="1">
    <location>
        <begin position="10"/>
        <end position="24"/>
    </location>
</feature>
<organism evidence="2 3">
    <name type="scientific">Haemaphysalis longicornis</name>
    <name type="common">Bush tick</name>
    <dbReference type="NCBI Taxonomy" id="44386"/>
    <lineage>
        <taxon>Eukaryota</taxon>
        <taxon>Metazoa</taxon>
        <taxon>Ecdysozoa</taxon>
        <taxon>Arthropoda</taxon>
        <taxon>Chelicerata</taxon>
        <taxon>Arachnida</taxon>
        <taxon>Acari</taxon>
        <taxon>Parasitiformes</taxon>
        <taxon>Ixodida</taxon>
        <taxon>Ixodoidea</taxon>
        <taxon>Ixodidae</taxon>
        <taxon>Haemaphysalinae</taxon>
        <taxon>Haemaphysalis</taxon>
    </lineage>
</organism>
<accession>A0A9J6HAB7</accession>
<dbReference type="OrthoDB" id="8948150at2759"/>
<name>A0A9J6HAB7_HAELO</name>
<dbReference type="EMBL" id="JABSTR010003059">
    <property type="protein sequence ID" value="KAH9384758.1"/>
    <property type="molecule type" value="Genomic_DNA"/>
</dbReference>
<reference evidence="2 3" key="1">
    <citation type="journal article" date="2020" name="Cell">
        <title>Large-Scale Comparative Analyses of Tick Genomes Elucidate Their Genetic Diversity and Vector Capacities.</title>
        <authorList>
            <consortium name="Tick Genome and Microbiome Consortium (TIGMIC)"/>
            <person name="Jia N."/>
            <person name="Wang J."/>
            <person name="Shi W."/>
            <person name="Du L."/>
            <person name="Sun Y."/>
            <person name="Zhan W."/>
            <person name="Jiang J.F."/>
            <person name="Wang Q."/>
            <person name="Zhang B."/>
            <person name="Ji P."/>
            <person name="Bell-Sakyi L."/>
            <person name="Cui X.M."/>
            <person name="Yuan T.T."/>
            <person name="Jiang B.G."/>
            <person name="Yang W.F."/>
            <person name="Lam T.T."/>
            <person name="Chang Q.C."/>
            <person name="Ding S.J."/>
            <person name="Wang X.J."/>
            <person name="Zhu J.G."/>
            <person name="Ruan X.D."/>
            <person name="Zhao L."/>
            <person name="Wei J.T."/>
            <person name="Ye R.Z."/>
            <person name="Que T.C."/>
            <person name="Du C.H."/>
            <person name="Zhou Y.H."/>
            <person name="Cheng J.X."/>
            <person name="Dai P.F."/>
            <person name="Guo W.B."/>
            <person name="Han X.H."/>
            <person name="Huang E.J."/>
            <person name="Li L.F."/>
            <person name="Wei W."/>
            <person name="Gao Y.C."/>
            <person name="Liu J.Z."/>
            <person name="Shao H.Z."/>
            <person name="Wang X."/>
            <person name="Wang C.C."/>
            <person name="Yang T.C."/>
            <person name="Huo Q.B."/>
            <person name="Li W."/>
            <person name="Chen H.Y."/>
            <person name="Chen S.E."/>
            <person name="Zhou L.G."/>
            <person name="Ni X.B."/>
            <person name="Tian J.H."/>
            <person name="Sheng Y."/>
            <person name="Liu T."/>
            <person name="Pan Y.S."/>
            <person name="Xia L.Y."/>
            <person name="Li J."/>
            <person name="Zhao F."/>
            <person name="Cao W.C."/>
        </authorList>
    </citation>
    <scope>NUCLEOTIDE SEQUENCE [LARGE SCALE GENOMIC DNA]</scope>
    <source>
        <strain evidence="2">HaeL-2018</strain>
    </source>
</reference>
<evidence type="ECO:0000256" key="1">
    <source>
        <dbReference type="SAM" id="MobiDB-lite"/>
    </source>
</evidence>
<dbReference type="VEuPathDB" id="VectorBase:HLOH_052839"/>
<feature type="region of interest" description="Disordered" evidence="1">
    <location>
        <begin position="1"/>
        <end position="43"/>
    </location>
</feature>
<evidence type="ECO:0000313" key="3">
    <source>
        <dbReference type="Proteomes" id="UP000821853"/>
    </source>
</evidence>
<feature type="compositionally biased region" description="Polar residues" evidence="1">
    <location>
        <begin position="33"/>
        <end position="43"/>
    </location>
</feature>
<evidence type="ECO:0000313" key="2">
    <source>
        <dbReference type="EMBL" id="KAH9384758.1"/>
    </source>
</evidence>
<sequence length="230" mass="25153">MLHAGREVDVSAPATDTDAAAAVAEQGSEAGRQESTGVQNSAEASDDASVFDYLVLPSARWSKHNFPEHDGVVYCTSVLSSKSEVHSEKVVMFFDSPSKTYCKVFARGILIKESAVETKQVAEEILQAADSMCLCTGAIKCQEYDGALLTQKLKAHAIDMQPVKKAFDIDSSNVTLKVMPGITLSHLQPNDFEKMRVSYAFQLFGTKVLQAFHLFKDKLGSISATQEFFR</sequence>
<proteinExistence type="predicted"/>
<comment type="caution">
    <text evidence="2">The sequence shown here is derived from an EMBL/GenBank/DDBJ whole genome shotgun (WGS) entry which is preliminary data.</text>
</comment>
<keyword evidence="3" id="KW-1185">Reference proteome</keyword>
<dbReference type="Proteomes" id="UP000821853">
    <property type="component" value="Unassembled WGS sequence"/>
</dbReference>
<gene>
    <name evidence="2" type="ORF">HPB48_026771</name>
</gene>
<dbReference type="AlphaFoldDB" id="A0A9J6HAB7"/>
<protein>
    <submittedName>
        <fullName evidence="2">Uncharacterized protein</fullName>
    </submittedName>
</protein>